<keyword evidence="11 15" id="KW-0819">tRNA processing</keyword>
<evidence type="ECO:0000256" key="17">
    <source>
        <dbReference type="RuleBase" id="RU003464"/>
    </source>
</evidence>
<evidence type="ECO:0000256" key="7">
    <source>
        <dbReference type="ARBA" id="ARBA00022490"/>
    </source>
</evidence>
<dbReference type="PANTHER" id="PTHR46417">
    <property type="entry name" value="TRNA (GUANINE-N(1)-)-METHYLTRANSFERASE"/>
    <property type="match status" value="1"/>
</dbReference>
<comment type="similarity">
    <text evidence="3 15 17">Belongs to the RNA methyltransferase TrmD family.</text>
</comment>
<dbReference type="SUPFAM" id="SSF75217">
    <property type="entry name" value="alpha/beta knot"/>
    <property type="match status" value="1"/>
</dbReference>
<accession>A0A1H7YQ46</accession>
<dbReference type="EC" id="2.1.1.228" evidence="5 15"/>
<dbReference type="HAMAP" id="MF_00605">
    <property type="entry name" value="TrmD"/>
    <property type="match status" value="1"/>
</dbReference>
<dbReference type="InterPro" id="IPR016009">
    <property type="entry name" value="tRNA_MeTrfase_TRMD/TRM10"/>
</dbReference>
<evidence type="ECO:0000313" key="19">
    <source>
        <dbReference type="EMBL" id="SEM47974.1"/>
    </source>
</evidence>
<feature type="domain" description="tRNA methyltransferase TRMD/TRM10-type" evidence="18">
    <location>
        <begin position="2"/>
        <end position="226"/>
    </location>
</feature>
<dbReference type="InterPro" id="IPR029026">
    <property type="entry name" value="tRNA_m1G_MTases_N"/>
</dbReference>
<feature type="binding site" evidence="15 16">
    <location>
        <position position="113"/>
    </location>
    <ligand>
        <name>S-adenosyl-L-methionine</name>
        <dbReference type="ChEBI" id="CHEBI:59789"/>
    </ligand>
</feature>
<dbReference type="Gene3D" id="3.40.1280.10">
    <property type="match status" value="1"/>
</dbReference>
<evidence type="ECO:0000256" key="5">
    <source>
        <dbReference type="ARBA" id="ARBA00012807"/>
    </source>
</evidence>
<evidence type="ECO:0000256" key="13">
    <source>
        <dbReference type="ARBA" id="ARBA00033392"/>
    </source>
</evidence>
<name>A0A1H7YQ46_9BACT</name>
<comment type="subcellular location">
    <subcellularLocation>
        <location evidence="2 15 17">Cytoplasm</location>
    </subcellularLocation>
</comment>
<evidence type="ECO:0000259" key="18">
    <source>
        <dbReference type="Pfam" id="PF01746"/>
    </source>
</evidence>
<dbReference type="CDD" id="cd18080">
    <property type="entry name" value="TrmD-like"/>
    <property type="match status" value="1"/>
</dbReference>
<comment type="function">
    <text evidence="1 15 17">Specifically methylates guanosine-37 in various tRNAs.</text>
</comment>
<proteinExistence type="inferred from homology"/>
<dbReference type="FunFam" id="1.10.1270.20:FF:000001">
    <property type="entry name" value="tRNA (guanine-N(1)-)-methyltransferase"/>
    <property type="match status" value="1"/>
</dbReference>
<dbReference type="Proteomes" id="UP000198744">
    <property type="component" value="Unassembled WGS sequence"/>
</dbReference>
<keyword evidence="8 15" id="KW-0489">Methyltransferase</keyword>
<evidence type="ECO:0000256" key="3">
    <source>
        <dbReference type="ARBA" id="ARBA00007630"/>
    </source>
</evidence>
<protein>
    <recommendedName>
        <fullName evidence="6 15">tRNA (guanine-N(1)-)-methyltransferase</fullName>
        <ecNumber evidence="5 15">2.1.1.228</ecNumber>
    </recommendedName>
    <alternativeName>
        <fullName evidence="12 15">M1G-methyltransferase</fullName>
    </alternativeName>
    <alternativeName>
        <fullName evidence="13 15">tRNA [GM37] methyltransferase</fullName>
    </alternativeName>
</protein>
<dbReference type="GO" id="GO:0005829">
    <property type="term" value="C:cytosol"/>
    <property type="evidence" value="ECO:0007669"/>
    <property type="project" value="TreeGrafter"/>
</dbReference>
<dbReference type="InterPro" id="IPR029028">
    <property type="entry name" value="Alpha/beta_knot_MTases"/>
</dbReference>
<dbReference type="Gene3D" id="1.10.1270.20">
    <property type="entry name" value="tRNA(m1g37)methyltransferase, domain 2"/>
    <property type="match status" value="1"/>
</dbReference>
<evidence type="ECO:0000256" key="6">
    <source>
        <dbReference type="ARBA" id="ARBA00014679"/>
    </source>
</evidence>
<evidence type="ECO:0000256" key="8">
    <source>
        <dbReference type="ARBA" id="ARBA00022603"/>
    </source>
</evidence>
<dbReference type="InterPro" id="IPR002649">
    <property type="entry name" value="tRNA_m1G_MeTrfase_TrmD"/>
</dbReference>
<dbReference type="FunFam" id="3.40.1280.10:FF:000001">
    <property type="entry name" value="tRNA (guanine-N(1)-)-methyltransferase"/>
    <property type="match status" value="1"/>
</dbReference>
<reference evidence="19 20" key="1">
    <citation type="submission" date="2016-10" db="EMBL/GenBank/DDBJ databases">
        <authorList>
            <person name="de Groot N.N."/>
        </authorList>
    </citation>
    <scope>NUCLEOTIDE SEQUENCE [LARGE SCALE GENOMIC DNA]</scope>
    <source>
        <strain evidence="19 20">DSM 8423</strain>
    </source>
</reference>
<evidence type="ECO:0000256" key="9">
    <source>
        <dbReference type="ARBA" id="ARBA00022679"/>
    </source>
</evidence>
<evidence type="ECO:0000256" key="12">
    <source>
        <dbReference type="ARBA" id="ARBA00029736"/>
    </source>
</evidence>
<dbReference type="NCBIfam" id="NF000648">
    <property type="entry name" value="PRK00026.1"/>
    <property type="match status" value="1"/>
</dbReference>
<evidence type="ECO:0000256" key="10">
    <source>
        <dbReference type="ARBA" id="ARBA00022691"/>
    </source>
</evidence>
<keyword evidence="9 15" id="KW-0808">Transferase</keyword>
<dbReference type="STRING" id="43775.SAMN04489760_11756"/>
<dbReference type="EMBL" id="FOBS01000017">
    <property type="protein sequence ID" value="SEM47974.1"/>
    <property type="molecule type" value="Genomic_DNA"/>
</dbReference>
<dbReference type="Pfam" id="PF01746">
    <property type="entry name" value="tRNA_m1G_MT"/>
    <property type="match status" value="1"/>
</dbReference>
<keyword evidence="10 15" id="KW-0949">S-adenosyl-L-methionine</keyword>
<sequence length="250" mass="28407">MIRFDILSTFPEMFDSPFSSSLLKKAQEKGLVQICLHNIRDYTEDRHRMTDDAPYGGGGGMLMKVEPVDKTLRSIGADREAIPIVLLTPQGQVFNQAVAEELSRHSRIVLLCGHYEGVDERIRTKLANREISIGDYVLTGGELPAMILVDAVSRLVPGVLGNAESASEDSLSFGLLEYPQYTRPSEYRGWSVPEVLLSGHHKLITEWRRKEALKRTWLRRPDLIEKMELTEEDRKFLREVRQNDPEGGDR</sequence>
<evidence type="ECO:0000256" key="14">
    <source>
        <dbReference type="ARBA" id="ARBA00047783"/>
    </source>
</evidence>
<dbReference type="GO" id="GO:0002939">
    <property type="term" value="P:tRNA N1-guanine methylation"/>
    <property type="evidence" value="ECO:0007669"/>
    <property type="project" value="TreeGrafter"/>
</dbReference>
<dbReference type="AlphaFoldDB" id="A0A1H7YQ46"/>
<dbReference type="NCBIfam" id="TIGR00088">
    <property type="entry name" value="trmD"/>
    <property type="match status" value="1"/>
</dbReference>
<gene>
    <name evidence="15" type="primary">trmD</name>
    <name evidence="19" type="ORF">SAMN04489760_11756</name>
</gene>
<dbReference type="InterPro" id="IPR023148">
    <property type="entry name" value="tRNA_m1G_MeTrfase_C_sf"/>
</dbReference>
<keyword evidence="7 15" id="KW-0963">Cytoplasm</keyword>
<dbReference type="GO" id="GO:0052906">
    <property type="term" value="F:tRNA (guanine(37)-N1)-methyltransferase activity"/>
    <property type="evidence" value="ECO:0007669"/>
    <property type="project" value="UniProtKB-UniRule"/>
</dbReference>
<evidence type="ECO:0000256" key="15">
    <source>
        <dbReference type="HAMAP-Rule" id="MF_00605"/>
    </source>
</evidence>
<evidence type="ECO:0000313" key="20">
    <source>
        <dbReference type="Proteomes" id="UP000198744"/>
    </source>
</evidence>
<evidence type="ECO:0000256" key="11">
    <source>
        <dbReference type="ARBA" id="ARBA00022694"/>
    </source>
</evidence>
<evidence type="ECO:0000256" key="2">
    <source>
        <dbReference type="ARBA" id="ARBA00004496"/>
    </source>
</evidence>
<evidence type="ECO:0000256" key="1">
    <source>
        <dbReference type="ARBA" id="ARBA00002634"/>
    </source>
</evidence>
<dbReference type="PIRSF" id="PIRSF000386">
    <property type="entry name" value="tRNA_mtase"/>
    <property type="match status" value="1"/>
</dbReference>
<keyword evidence="20" id="KW-1185">Reference proteome</keyword>
<dbReference type="RefSeq" id="WP_093883888.1">
    <property type="nucleotide sequence ID" value="NZ_FOBS01000017.1"/>
</dbReference>
<comment type="catalytic activity">
    <reaction evidence="14 15 17">
        <text>guanosine(37) in tRNA + S-adenosyl-L-methionine = N(1)-methylguanosine(37) in tRNA + S-adenosyl-L-homocysteine + H(+)</text>
        <dbReference type="Rhea" id="RHEA:36899"/>
        <dbReference type="Rhea" id="RHEA-COMP:10145"/>
        <dbReference type="Rhea" id="RHEA-COMP:10147"/>
        <dbReference type="ChEBI" id="CHEBI:15378"/>
        <dbReference type="ChEBI" id="CHEBI:57856"/>
        <dbReference type="ChEBI" id="CHEBI:59789"/>
        <dbReference type="ChEBI" id="CHEBI:73542"/>
        <dbReference type="ChEBI" id="CHEBI:74269"/>
        <dbReference type="EC" id="2.1.1.228"/>
    </reaction>
</comment>
<comment type="subunit">
    <text evidence="4 15 17">Homodimer.</text>
</comment>
<organism evidence="19 20">
    <name type="scientific">Syntrophus gentianae</name>
    <dbReference type="NCBI Taxonomy" id="43775"/>
    <lineage>
        <taxon>Bacteria</taxon>
        <taxon>Pseudomonadati</taxon>
        <taxon>Thermodesulfobacteriota</taxon>
        <taxon>Syntrophia</taxon>
        <taxon>Syntrophales</taxon>
        <taxon>Syntrophaceae</taxon>
        <taxon>Syntrophus</taxon>
    </lineage>
</organism>
<dbReference type="PANTHER" id="PTHR46417:SF1">
    <property type="entry name" value="TRNA (GUANINE-N(1)-)-METHYLTRANSFERASE"/>
    <property type="match status" value="1"/>
</dbReference>
<feature type="binding site" evidence="15 16">
    <location>
        <begin position="133"/>
        <end position="138"/>
    </location>
    <ligand>
        <name>S-adenosyl-L-methionine</name>
        <dbReference type="ChEBI" id="CHEBI:59789"/>
    </ligand>
</feature>
<evidence type="ECO:0000256" key="4">
    <source>
        <dbReference type="ARBA" id="ARBA00011738"/>
    </source>
</evidence>
<evidence type="ECO:0000256" key="16">
    <source>
        <dbReference type="PIRSR" id="PIRSR000386-1"/>
    </source>
</evidence>